<keyword evidence="5" id="KW-1185">Reference proteome</keyword>
<dbReference type="InterPro" id="IPR051466">
    <property type="entry name" value="D-amino_acid_metab_enzyme"/>
</dbReference>
<dbReference type="SMART" id="SM01119">
    <property type="entry name" value="D-ser_dehydrat"/>
    <property type="match status" value="1"/>
</dbReference>
<dbReference type="InParanoid" id="A0A024FUN6"/>
<dbReference type="GO" id="GO:0008721">
    <property type="term" value="F:D-serine ammonia-lyase activity"/>
    <property type="evidence" value="ECO:0007669"/>
    <property type="project" value="TreeGrafter"/>
</dbReference>
<proteinExistence type="inferred from homology"/>
<dbReference type="Gene3D" id="3.20.20.10">
    <property type="entry name" value="Alanine racemase"/>
    <property type="match status" value="1"/>
</dbReference>
<sequence length="415" mass="45406">MVFRSIDVLPRLIGRRTFVTNPMQSIERRVPALVGDSLCQIETPCLVVDLCALERNVQALPQSLQQIRSNVHIRPHAKAHKCASIARLQMRESQTVGLCCQKICEAEAMVKGGIQDVLLSNEIIGISQYERVAALAAQGAKLTLVFDNILAIQQAQEVALNFQVVLYALVEVNVGQDRCGVDTFEQVLALAQCIEGASNLTFDGLQCYHGGAQHIRNYTEKRQIIDKVVEKARNARDFLAEKGIECKTITGGGTGTYLLEASSGVFTEVQPGSYIFNDADYARNLNADGESVSEWKQSLFVLTTVMSINTKQHSERAIIDAGMKAVSLDSGPPVIHKAIDCNPISLLEYRAGGDEHGILCLSDSQNSAELPTLGQKLMLIPGHCDPTVNMYDFLVGFCDEKVEKVWTIDARGPGN</sequence>
<evidence type="ECO:0000259" key="3">
    <source>
        <dbReference type="SMART" id="SM01119"/>
    </source>
</evidence>
<dbReference type="Proteomes" id="UP000053237">
    <property type="component" value="Unassembled WGS sequence"/>
</dbReference>
<protein>
    <recommendedName>
        <fullName evidence="3">D-serine dehydratase-like domain-containing protein</fullName>
    </recommendedName>
</protein>
<dbReference type="CDD" id="cd06819">
    <property type="entry name" value="PLPDE_III_LS_D-TA"/>
    <property type="match status" value="1"/>
</dbReference>
<gene>
    <name evidence="4" type="ORF">BN9_118590</name>
</gene>
<keyword evidence="2" id="KW-0456">Lyase</keyword>
<dbReference type="PANTHER" id="PTHR28004">
    <property type="entry name" value="ZGC:162816-RELATED"/>
    <property type="match status" value="1"/>
</dbReference>
<reference evidence="4 5" key="1">
    <citation type="submission" date="2012-05" db="EMBL/GenBank/DDBJ databases">
        <title>Recombination and specialization in a pathogen metapopulation.</title>
        <authorList>
            <person name="Gardiner A."/>
            <person name="Kemen E."/>
            <person name="Schultz-Larsen T."/>
            <person name="MacLean D."/>
            <person name="Van Oosterhout C."/>
            <person name="Jones J.D.G."/>
        </authorList>
    </citation>
    <scope>NUCLEOTIDE SEQUENCE [LARGE SCALE GENOMIC DNA]</scope>
    <source>
        <strain evidence="4 5">Ac Nc2</strain>
    </source>
</reference>
<dbReference type="SUPFAM" id="SSF51419">
    <property type="entry name" value="PLP-binding barrel"/>
    <property type="match status" value="1"/>
</dbReference>
<dbReference type="InterPro" id="IPR001608">
    <property type="entry name" value="Ala_racemase_N"/>
</dbReference>
<dbReference type="AlphaFoldDB" id="A0A024FUN6"/>
<dbReference type="PANTHER" id="PTHR28004:SF2">
    <property type="entry name" value="D-SERINE DEHYDRATASE"/>
    <property type="match status" value="1"/>
</dbReference>
<dbReference type="InterPro" id="IPR026956">
    <property type="entry name" value="D-ser_dehydrat-like_dom"/>
</dbReference>
<evidence type="ECO:0000313" key="5">
    <source>
        <dbReference type="Proteomes" id="UP000053237"/>
    </source>
</evidence>
<accession>A0A024FUN6</accession>
<organism evidence="4 5">
    <name type="scientific">Albugo candida</name>
    <dbReference type="NCBI Taxonomy" id="65357"/>
    <lineage>
        <taxon>Eukaryota</taxon>
        <taxon>Sar</taxon>
        <taxon>Stramenopiles</taxon>
        <taxon>Oomycota</taxon>
        <taxon>Peronosporomycetes</taxon>
        <taxon>Albuginales</taxon>
        <taxon>Albuginaceae</taxon>
        <taxon>Albugo</taxon>
    </lineage>
</organism>
<comment type="caution">
    <text evidence="4">The sequence shown here is derived from an EMBL/GenBank/DDBJ whole genome shotgun (WGS) entry which is preliminary data.</text>
</comment>
<dbReference type="OrthoDB" id="20198at2759"/>
<feature type="domain" description="D-serine dehydratase-like" evidence="3">
    <location>
        <begin position="298"/>
        <end position="398"/>
    </location>
</feature>
<comment type="similarity">
    <text evidence="1">Belongs to the DSD1 family.</text>
</comment>
<dbReference type="GO" id="GO:0036088">
    <property type="term" value="P:D-serine catabolic process"/>
    <property type="evidence" value="ECO:0007669"/>
    <property type="project" value="TreeGrafter"/>
</dbReference>
<evidence type="ECO:0000313" key="4">
    <source>
        <dbReference type="EMBL" id="CCI10863.1"/>
    </source>
</evidence>
<name>A0A024FUN6_9STRA</name>
<dbReference type="EMBL" id="CAIX01000431">
    <property type="protein sequence ID" value="CCI10863.1"/>
    <property type="molecule type" value="Genomic_DNA"/>
</dbReference>
<dbReference type="Pfam" id="PF01168">
    <property type="entry name" value="Ala_racemase_N"/>
    <property type="match status" value="1"/>
</dbReference>
<dbReference type="InterPro" id="IPR042208">
    <property type="entry name" value="D-ser_dehydrat-like_sf"/>
</dbReference>
<dbReference type="STRING" id="65357.A0A024FUN6"/>
<evidence type="ECO:0000256" key="2">
    <source>
        <dbReference type="ARBA" id="ARBA00023239"/>
    </source>
</evidence>
<dbReference type="InterPro" id="IPR029066">
    <property type="entry name" value="PLP-binding_barrel"/>
</dbReference>
<dbReference type="Pfam" id="PF14031">
    <property type="entry name" value="D-ser_dehydrat"/>
    <property type="match status" value="1"/>
</dbReference>
<dbReference type="Gene3D" id="2.40.37.20">
    <property type="entry name" value="D-serine dehydratase-like domain"/>
    <property type="match status" value="1"/>
</dbReference>
<evidence type="ECO:0000256" key="1">
    <source>
        <dbReference type="ARBA" id="ARBA00005323"/>
    </source>
</evidence>